<sequence>MKILFSGHHSCLNRGCEALVRTTLDHLGRTCPGASVLLPTHTPEYDARVLADAACPVQVVPREPPLLERLVHRWHRLPLPGVQRLLWPAPIPRRWRQWLRECDLVLAVGGDNYTLDYGLPSGIVGLDQCAVRMGIPVVLWGGSVGPFSARPAYERALARGLGRYRFIGARESLTLHELRHHLGLVNVHAMDDPAFMLRPESPDPFWPQALTDGAGRRVALNFSPLAPGPGAEGEVVALIRCLLEDPGTHLLLIPHVTPVRPGVEGDAALMRRLLSMAGLNEDQRRRVHEVPDTLRAAQYKGAVARCDVLMAARTHLTIAGFSLGVPTVSLGYSRKAEGLNRDLLGHAHYHVSCEHFTARVAMERLAQAQENPMPPYQPRPMPTPWNAMARP</sequence>
<feature type="region of interest" description="Disordered" evidence="1">
    <location>
        <begin position="371"/>
        <end position="391"/>
    </location>
</feature>
<dbReference type="Proteomes" id="UP000019442">
    <property type="component" value="Chromosome"/>
</dbReference>
<accession>W8KLS3</accession>
<organism evidence="3 4">
    <name type="scientific">Ectothiorhodospira haloalkaliphila</name>
    <dbReference type="NCBI Taxonomy" id="421628"/>
    <lineage>
        <taxon>Bacteria</taxon>
        <taxon>Pseudomonadati</taxon>
        <taxon>Pseudomonadota</taxon>
        <taxon>Gammaproteobacteria</taxon>
        <taxon>Chromatiales</taxon>
        <taxon>Ectothiorhodospiraceae</taxon>
        <taxon>Ectothiorhodospira</taxon>
    </lineage>
</organism>
<dbReference type="HOGENOM" id="CLU_039510_2_0_6"/>
<evidence type="ECO:0000313" key="4">
    <source>
        <dbReference type="Proteomes" id="UP000019442"/>
    </source>
</evidence>
<gene>
    <name evidence="3" type="ORF">M911_11650</name>
</gene>
<dbReference type="OrthoDB" id="6058856at2"/>
<proteinExistence type="predicted"/>
<name>W8KLS3_9GAMM</name>
<reference evidence="4" key="2">
    <citation type="submission" date="2014-02" db="EMBL/GenBank/DDBJ databases">
        <title>Draft Genome Sequence of extremely halophilic bacteria Halorhodospira halochloris.</title>
        <authorList>
            <person name="Singh K.S."/>
        </authorList>
    </citation>
    <scope>NUCLEOTIDE SEQUENCE [LARGE SCALE GENOMIC DNA]</scope>
    <source>
        <strain evidence="4">A</strain>
    </source>
</reference>
<evidence type="ECO:0000259" key="2">
    <source>
        <dbReference type="Pfam" id="PF04230"/>
    </source>
</evidence>
<dbReference type="AlphaFoldDB" id="W8KLS3"/>
<dbReference type="PANTHER" id="PTHR36836:SF1">
    <property type="entry name" value="COLANIC ACID BIOSYNTHESIS PROTEIN WCAK"/>
    <property type="match status" value="1"/>
</dbReference>
<evidence type="ECO:0000313" key="3">
    <source>
        <dbReference type="EMBL" id="AHK80729.1"/>
    </source>
</evidence>
<reference evidence="3 4" key="1">
    <citation type="journal article" date="2014" name="J Genomics">
        <title>Draft Genome Sequence of the Extremely Halophilic Phototrophic Purple Sulfur Bacterium Halorhodospira halochloris.</title>
        <authorList>
            <person name="Singh K.S."/>
            <person name="Kirksey J."/>
            <person name="Hoff W.D."/>
            <person name="Deole R."/>
        </authorList>
    </citation>
    <scope>NUCLEOTIDE SEQUENCE [LARGE SCALE GENOMIC DNA]</scope>
    <source>
        <strain evidence="3 4">A</strain>
    </source>
</reference>
<dbReference type="KEGG" id="hhc:M911_11650"/>
<keyword evidence="4" id="KW-1185">Reference proteome</keyword>
<dbReference type="EMBL" id="CP007268">
    <property type="protein sequence ID" value="AHK80729.1"/>
    <property type="molecule type" value="Genomic_DNA"/>
</dbReference>
<dbReference type="RefSeq" id="WP_025282188.1">
    <property type="nucleotide sequence ID" value="NZ_CP007268.1"/>
</dbReference>
<dbReference type="InterPro" id="IPR007345">
    <property type="entry name" value="Polysacch_pyruvyl_Trfase"/>
</dbReference>
<feature type="compositionally biased region" description="Pro residues" evidence="1">
    <location>
        <begin position="372"/>
        <end position="383"/>
    </location>
</feature>
<protein>
    <recommendedName>
        <fullName evidence="2">Polysaccharide pyruvyl transferase domain-containing protein</fullName>
    </recommendedName>
</protein>
<feature type="domain" description="Polysaccharide pyruvyl transferase" evidence="2">
    <location>
        <begin position="13"/>
        <end position="333"/>
    </location>
</feature>
<dbReference type="PANTHER" id="PTHR36836">
    <property type="entry name" value="COLANIC ACID BIOSYNTHESIS PROTEIN WCAK"/>
    <property type="match status" value="1"/>
</dbReference>
<dbReference type="Pfam" id="PF04230">
    <property type="entry name" value="PS_pyruv_trans"/>
    <property type="match status" value="1"/>
</dbReference>
<evidence type="ECO:0000256" key="1">
    <source>
        <dbReference type="SAM" id="MobiDB-lite"/>
    </source>
</evidence>